<protein>
    <recommendedName>
        <fullName evidence="10">Ionotropic glutamate receptor C-terminal domain-containing protein</fullName>
    </recommendedName>
</protein>
<dbReference type="EMBL" id="JALNTZ010000008">
    <property type="protein sequence ID" value="KAJ3642291.1"/>
    <property type="molecule type" value="Genomic_DNA"/>
</dbReference>
<dbReference type="InterPro" id="IPR001320">
    <property type="entry name" value="Iontro_rcpt_C"/>
</dbReference>
<keyword evidence="5 9" id="KW-1133">Transmembrane helix</keyword>
<organism evidence="11 12">
    <name type="scientific">Zophobas morio</name>
    <dbReference type="NCBI Taxonomy" id="2755281"/>
    <lineage>
        <taxon>Eukaryota</taxon>
        <taxon>Metazoa</taxon>
        <taxon>Ecdysozoa</taxon>
        <taxon>Arthropoda</taxon>
        <taxon>Hexapoda</taxon>
        <taxon>Insecta</taxon>
        <taxon>Pterygota</taxon>
        <taxon>Neoptera</taxon>
        <taxon>Endopterygota</taxon>
        <taxon>Coleoptera</taxon>
        <taxon>Polyphaga</taxon>
        <taxon>Cucujiformia</taxon>
        <taxon>Tenebrionidae</taxon>
        <taxon>Zophobas</taxon>
    </lineage>
</organism>
<dbReference type="InterPro" id="IPR052192">
    <property type="entry name" value="Insect_Ionotropic_Sensory_Rcpt"/>
</dbReference>
<comment type="subcellular location">
    <subcellularLocation>
        <location evidence="1">Cell membrane</location>
        <topology evidence="1">Multi-pass membrane protein</topology>
    </subcellularLocation>
</comment>
<evidence type="ECO:0000256" key="7">
    <source>
        <dbReference type="ARBA" id="ARBA00023170"/>
    </source>
</evidence>
<dbReference type="Proteomes" id="UP001168821">
    <property type="component" value="Unassembled WGS sequence"/>
</dbReference>
<keyword evidence="7" id="KW-0675">Receptor</keyword>
<evidence type="ECO:0000256" key="1">
    <source>
        <dbReference type="ARBA" id="ARBA00004651"/>
    </source>
</evidence>
<comment type="caution">
    <text evidence="11">The sequence shown here is derived from an EMBL/GenBank/DDBJ whole genome shotgun (WGS) entry which is preliminary data.</text>
</comment>
<gene>
    <name evidence="11" type="ORF">Zmor_025091</name>
</gene>
<evidence type="ECO:0000256" key="6">
    <source>
        <dbReference type="ARBA" id="ARBA00023136"/>
    </source>
</evidence>
<comment type="similarity">
    <text evidence="2">Belongs to the glutamate-gated ion channel (TC 1.A.10.1) family.</text>
</comment>
<name>A0AA38M3Q4_9CUCU</name>
<sequence>MFKSPAKWLIYGDANQLLGLHFGLDSQVFVMNPESERTIAIYKYSWTQTDFVQDYVENYADFSIVKRTNLMGNVVTTSYVITNEDSLKHLVDYRNRHMDALSKLNYILANILMDYLNATRKFIVRKSWGYKNVTTGVFSGMAGDLHTGLADLAGTPLFITPERMEFIDYIAATTPAFMKFIFRAPPLSYVTNVFTLPFDSAVWHYSFVMVAIVVVFIYVIVAWEWREIKFRNTIVDHPTPPLRPNFFDVLMLEIGAITQQGSDVEPQSNAGRIITIFTLATLMFLYTSYSANIVALLQSTTNSIQTLEDLLHSRIKLGVEDIIYGHYYFENAKEPVRKAIYEQKVAPKGQKPNFMTAEQGIRKVQEGFFAFHVELHTGYNLISNIFQEGEKCGLKEIDYENFFEPYIGIKKRSPYKEIMKIGFANFINSFTMSAKVTTYICRSKFSPKLKIIRLMPFLEHDILFWKNLTNKYINYSTKIQTHLWTNQLYVIDLACNHSMEILKQAQDFGMFKFPLKWLIHGDTIHLSEFYFGVDSQVFVVEPQDSDRVALVYKYSSEDKFVKRYLDNYGQFSFAERTNLMGHSFTVSCVITNPDSVNHLWDYRDTHIDAITKLNYVLVNVLMDYLNASRKFVMR</sequence>
<dbReference type="Gene3D" id="3.40.190.10">
    <property type="entry name" value="Periplasmic binding protein-like II"/>
    <property type="match status" value="1"/>
</dbReference>
<dbReference type="AlphaFoldDB" id="A0AA38M3Q4"/>
<evidence type="ECO:0000313" key="12">
    <source>
        <dbReference type="Proteomes" id="UP001168821"/>
    </source>
</evidence>
<dbReference type="PANTHER" id="PTHR42643">
    <property type="entry name" value="IONOTROPIC RECEPTOR 20A-RELATED"/>
    <property type="match status" value="1"/>
</dbReference>
<dbReference type="PANTHER" id="PTHR42643:SF33">
    <property type="entry name" value="GLUTAMATE RECEPTOR 2-LIKE PROTEIN"/>
    <property type="match status" value="1"/>
</dbReference>
<dbReference type="FunFam" id="1.10.287.70:FF:000208">
    <property type="entry name" value="Blast:Probable glutamate receptor"/>
    <property type="match status" value="1"/>
</dbReference>
<feature type="transmembrane region" description="Helical" evidence="9">
    <location>
        <begin position="202"/>
        <end position="223"/>
    </location>
</feature>
<keyword evidence="6 9" id="KW-0472">Membrane</keyword>
<evidence type="ECO:0000256" key="4">
    <source>
        <dbReference type="ARBA" id="ARBA00022692"/>
    </source>
</evidence>
<evidence type="ECO:0000256" key="5">
    <source>
        <dbReference type="ARBA" id="ARBA00022989"/>
    </source>
</evidence>
<keyword evidence="12" id="KW-1185">Reference proteome</keyword>
<dbReference type="GO" id="GO:0050906">
    <property type="term" value="P:detection of stimulus involved in sensory perception"/>
    <property type="evidence" value="ECO:0007669"/>
    <property type="project" value="UniProtKB-ARBA"/>
</dbReference>
<feature type="domain" description="Ionotropic glutamate receptor C-terminal" evidence="10">
    <location>
        <begin position="203"/>
        <end position="389"/>
    </location>
</feature>
<proteinExistence type="inferred from homology"/>
<dbReference type="GO" id="GO:0015276">
    <property type="term" value="F:ligand-gated monoatomic ion channel activity"/>
    <property type="evidence" value="ECO:0007669"/>
    <property type="project" value="InterPro"/>
</dbReference>
<dbReference type="GO" id="GO:0005886">
    <property type="term" value="C:plasma membrane"/>
    <property type="evidence" value="ECO:0007669"/>
    <property type="project" value="UniProtKB-SubCell"/>
</dbReference>
<evidence type="ECO:0000256" key="8">
    <source>
        <dbReference type="ARBA" id="ARBA00023180"/>
    </source>
</evidence>
<keyword evidence="3" id="KW-1003">Cell membrane</keyword>
<keyword evidence="4 9" id="KW-0812">Transmembrane</keyword>
<evidence type="ECO:0000256" key="9">
    <source>
        <dbReference type="SAM" id="Phobius"/>
    </source>
</evidence>
<accession>A0AA38M3Q4</accession>
<keyword evidence="8" id="KW-0325">Glycoprotein</keyword>
<dbReference type="SUPFAM" id="SSF53850">
    <property type="entry name" value="Periplasmic binding protein-like II"/>
    <property type="match status" value="1"/>
</dbReference>
<dbReference type="Pfam" id="PF00060">
    <property type="entry name" value="Lig_chan"/>
    <property type="match status" value="1"/>
</dbReference>
<reference evidence="11" key="1">
    <citation type="journal article" date="2023" name="G3 (Bethesda)">
        <title>Whole genome assemblies of Zophobas morio and Tenebrio molitor.</title>
        <authorList>
            <person name="Kaur S."/>
            <person name="Stinson S.A."/>
            <person name="diCenzo G.C."/>
        </authorList>
    </citation>
    <scope>NUCLEOTIDE SEQUENCE</scope>
    <source>
        <strain evidence="11">QUZm001</strain>
    </source>
</reference>
<feature type="transmembrane region" description="Helical" evidence="9">
    <location>
        <begin position="273"/>
        <end position="297"/>
    </location>
</feature>
<evidence type="ECO:0000313" key="11">
    <source>
        <dbReference type="EMBL" id="KAJ3642291.1"/>
    </source>
</evidence>
<dbReference type="Gene3D" id="1.10.287.70">
    <property type="match status" value="1"/>
</dbReference>
<evidence type="ECO:0000256" key="3">
    <source>
        <dbReference type="ARBA" id="ARBA00022475"/>
    </source>
</evidence>
<evidence type="ECO:0000256" key="2">
    <source>
        <dbReference type="ARBA" id="ARBA00008685"/>
    </source>
</evidence>
<evidence type="ECO:0000259" key="10">
    <source>
        <dbReference type="Pfam" id="PF00060"/>
    </source>
</evidence>